<organism evidence="6 7">
    <name type="scientific">Drosophila albomicans</name>
    <name type="common">Fruit fly</name>
    <dbReference type="NCBI Taxonomy" id="7291"/>
    <lineage>
        <taxon>Eukaryota</taxon>
        <taxon>Metazoa</taxon>
        <taxon>Ecdysozoa</taxon>
        <taxon>Arthropoda</taxon>
        <taxon>Hexapoda</taxon>
        <taxon>Insecta</taxon>
        <taxon>Pterygota</taxon>
        <taxon>Neoptera</taxon>
        <taxon>Endopterygota</taxon>
        <taxon>Diptera</taxon>
        <taxon>Brachycera</taxon>
        <taxon>Muscomorpha</taxon>
        <taxon>Ephydroidea</taxon>
        <taxon>Drosophilidae</taxon>
        <taxon>Drosophila</taxon>
    </lineage>
</organism>
<dbReference type="SMART" id="SM00093">
    <property type="entry name" value="SERPIN"/>
    <property type="match status" value="1"/>
</dbReference>
<dbReference type="GO" id="GO:0004867">
    <property type="term" value="F:serine-type endopeptidase inhibitor activity"/>
    <property type="evidence" value="ECO:0007669"/>
    <property type="project" value="UniProtKB-KW"/>
</dbReference>
<evidence type="ECO:0000256" key="2">
    <source>
        <dbReference type="ARBA" id="ARBA00022900"/>
    </source>
</evidence>
<feature type="signal peptide" evidence="4">
    <location>
        <begin position="1"/>
        <end position="15"/>
    </location>
</feature>
<dbReference type="OrthoDB" id="671595at2759"/>
<protein>
    <submittedName>
        <fullName evidence="7">Serine protease inhibitor 42Dd</fullName>
    </submittedName>
</protein>
<proteinExistence type="inferred from homology"/>
<name>A0A6P8X7M2_DROAB</name>
<keyword evidence="4" id="KW-0732">Signal</keyword>
<feature type="chain" id="PRO_5027665078" evidence="4">
    <location>
        <begin position="16"/>
        <end position="453"/>
    </location>
</feature>
<dbReference type="Gene3D" id="3.30.497.10">
    <property type="entry name" value="Antithrombin, subunit I, domain 2"/>
    <property type="match status" value="1"/>
</dbReference>
<dbReference type="Gene3D" id="2.30.39.10">
    <property type="entry name" value="Alpha-1-antitrypsin, domain 1"/>
    <property type="match status" value="1"/>
</dbReference>
<evidence type="ECO:0000313" key="6">
    <source>
        <dbReference type="Proteomes" id="UP000515160"/>
    </source>
</evidence>
<dbReference type="PROSITE" id="PS00284">
    <property type="entry name" value="SERPIN"/>
    <property type="match status" value="1"/>
</dbReference>
<feature type="domain" description="Serpin" evidence="5">
    <location>
        <begin position="82"/>
        <end position="453"/>
    </location>
</feature>
<dbReference type="RefSeq" id="XP_034108919.1">
    <property type="nucleotide sequence ID" value="XM_034253028.2"/>
</dbReference>
<dbReference type="InterPro" id="IPR000215">
    <property type="entry name" value="Serpin_fam"/>
</dbReference>
<evidence type="ECO:0000256" key="4">
    <source>
        <dbReference type="SAM" id="SignalP"/>
    </source>
</evidence>
<evidence type="ECO:0000256" key="3">
    <source>
        <dbReference type="RuleBase" id="RU000411"/>
    </source>
</evidence>
<dbReference type="GeneID" id="117571059"/>
<comment type="similarity">
    <text evidence="3">Belongs to the serpin family.</text>
</comment>
<dbReference type="InterPro" id="IPR042185">
    <property type="entry name" value="Serpin_sf_2"/>
</dbReference>
<dbReference type="Pfam" id="PF00079">
    <property type="entry name" value="Serpin"/>
    <property type="match status" value="1"/>
</dbReference>
<accession>A0A6P8X7M2</accession>
<keyword evidence="6" id="KW-1185">Reference proteome</keyword>
<gene>
    <name evidence="7" type="primary">LOC117571059</name>
</gene>
<dbReference type="PANTHER" id="PTHR11461:SF372">
    <property type="entry name" value="ACCESSORY GLAND PROTEIN ACP76A-RELATED"/>
    <property type="match status" value="1"/>
</dbReference>
<dbReference type="GO" id="GO:0005615">
    <property type="term" value="C:extracellular space"/>
    <property type="evidence" value="ECO:0007669"/>
    <property type="project" value="InterPro"/>
</dbReference>
<evidence type="ECO:0000259" key="5">
    <source>
        <dbReference type="SMART" id="SM00093"/>
    </source>
</evidence>
<dbReference type="InterPro" id="IPR023796">
    <property type="entry name" value="Serpin_dom"/>
</dbReference>
<dbReference type="InterPro" id="IPR023795">
    <property type="entry name" value="Serpin_CS"/>
</dbReference>
<dbReference type="Proteomes" id="UP000515160">
    <property type="component" value="Chromosome 3"/>
</dbReference>
<keyword evidence="2 7" id="KW-0722">Serine protease inhibitor</keyword>
<evidence type="ECO:0000256" key="1">
    <source>
        <dbReference type="ARBA" id="ARBA00022690"/>
    </source>
</evidence>
<dbReference type="InterPro" id="IPR042178">
    <property type="entry name" value="Serpin_sf_1"/>
</dbReference>
<sequence>MLVVLCVCVWNVSRSLVVNEPQKQQQPTQVMKAWNYPTLSMTTDNWRRLLIVSASLLTLLAISCPASGNPAALSSSSERFALRLATSLGLSQPHSNVAISPLLLQSALTLLYTGVADDATAVARQLRVALDLQHLGTGEQALQQFQQLIAQLKESSAIGCKLRLLSEFYTDERYTFNYRDAFMMRAATLGIGMHRLDFDNVPNVANAINYEFLARSNYSVGELVTSSMLHATTGSDTPFLHVSALTFDAPWAQGFDPQQTQRINFFSHGHSPKLVDAMFVQHSFRYAELPALDACIIELPYASAELSLFIIYPNQLEGLAKLERQLSTYDLQQLRHALSERKLALTLPKFSLLAHTELHQILQHLGLDKLFSSEAQLHKVFSSILASSAPHLTAVPHTALFEVKEAGGQKDRTFAAAFTDLFRSTLSLVINHPFFYALGNGKSVLLAGHVVDI</sequence>
<dbReference type="PANTHER" id="PTHR11461">
    <property type="entry name" value="SERINE PROTEASE INHIBITOR, SERPIN"/>
    <property type="match status" value="1"/>
</dbReference>
<keyword evidence="1 7" id="KW-0646">Protease inhibitor</keyword>
<evidence type="ECO:0000313" key="7">
    <source>
        <dbReference type="RefSeq" id="XP_034108919.1"/>
    </source>
</evidence>
<reference evidence="7" key="1">
    <citation type="submission" date="2025-08" db="UniProtKB">
        <authorList>
            <consortium name="RefSeq"/>
        </authorList>
    </citation>
    <scope>IDENTIFICATION</scope>
    <source>
        <strain evidence="7">15112-1751.03</strain>
        <tissue evidence="7">Whole Adult</tissue>
    </source>
</reference>
<dbReference type="AlphaFoldDB" id="A0A6P8X7M2"/>
<dbReference type="SUPFAM" id="SSF56574">
    <property type="entry name" value="Serpins"/>
    <property type="match status" value="1"/>
</dbReference>
<dbReference type="InterPro" id="IPR036186">
    <property type="entry name" value="Serpin_sf"/>
</dbReference>